<evidence type="ECO:0000313" key="1">
    <source>
        <dbReference type="EMBL" id="RDX66153.1"/>
    </source>
</evidence>
<evidence type="ECO:0000313" key="2">
    <source>
        <dbReference type="Proteomes" id="UP000257109"/>
    </source>
</evidence>
<comment type="caution">
    <text evidence="1">The sequence shown here is derived from an EMBL/GenBank/DDBJ whole genome shotgun (WGS) entry which is preliminary data.</text>
</comment>
<name>A0A371EJB9_MUCPR</name>
<proteinExistence type="predicted"/>
<organism evidence="1 2">
    <name type="scientific">Mucuna pruriens</name>
    <name type="common">Velvet bean</name>
    <name type="synonym">Dolichos pruriens</name>
    <dbReference type="NCBI Taxonomy" id="157652"/>
    <lineage>
        <taxon>Eukaryota</taxon>
        <taxon>Viridiplantae</taxon>
        <taxon>Streptophyta</taxon>
        <taxon>Embryophyta</taxon>
        <taxon>Tracheophyta</taxon>
        <taxon>Spermatophyta</taxon>
        <taxon>Magnoliopsida</taxon>
        <taxon>eudicotyledons</taxon>
        <taxon>Gunneridae</taxon>
        <taxon>Pentapetalae</taxon>
        <taxon>rosids</taxon>
        <taxon>fabids</taxon>
        <taxon>Fabales</taxon>
        <taxon>Fabaceae</taxon>
        <taxon>Papilionoideae</taxon>
        <taxon>50 kb inversion clade</taxon>
        <taxon>NPAAA clade</taxon>
        <taxon>indigoferoid/millettioid clade</taxon>
        <taxon>Phaseoleae</taxon>
        <taxon>Mucuna</taxon>
    </lineage>
</organism>
<evidence type="ECO:0008006" key="3">
    <source>
        <dbReference type="Google" id="ProtNLM"/>
    </source>
</evidence>
<dbReference type="AlphaFoldDB" id="A0A371EJB9"/>
<dbReference type="Gene3D" id="1.10.340.70">
    <property type="match status" value="1"/>
</dbReference>
<reference evidence="1" key="1">
    <citation type="submission" date="2018-05" db="EMBL/GenBank/DDBJ databases">
        <title>Draft genome of Mucuna pruriens seed.</title>
        <authorList>
            <person name="Nnadi N.E."/>
            <person name="Vos R."/>
            <person name="Hasami M.H."/>
            <person name="Devisetty U.K."/>
            <person name="Aguiy J.C."/>
        </authorList>
    </citation>
    <scope>NUCLEOTIDE SEQUENCE [LARGE SCALE GENOMIC DNA]</scope>
    <source>
        <strain evidence="1">JCA_2017</strain>
    </source>
</reference>
<dbReference type="OrthoDB" id="1430228at2759"/>
<protein>
    <recommendedName>
        <fullName evidence="3">Integrase zinc-binding domain-containing protein</fullName>
    </recommendedName>
</protein>
<dbReference type="EMBL" id="QJKJ01013571">
    <property type="protein sequence ID" value="RDX66153.1"/>
    <property type="molecule type" value="Genomic_DNA"/>
</dbReference>
<feature type="non-terminal residue" evidence="1">
    <location>
        <position position="1"/>
    </location>
</feature>
<accession>A0A371EJB9</accession>
<sequence length="66" mass="7520">MKGRTCWQNWQAREVEAKRAIKEAHEGACGSHIGGRALAGKIAHMRFYWSNLKRDSLAFVKKSDKC</sequence>
<gene>
    <name evidence="1" type="ORF">CR513_55111</name>
</gene>
<dbReference type="Proteomes" id="UP000257109">
    <property type="component" value="Unassembled WGS sequence"/>
</dbReference>
<keyword evidence="2" id="KW-1185">Reference proteome</keyword>